<protein>
    <recommendedName>
        <fullName evidence="4">Secreted protein</fullName>
    </recommendedName>
</protein>
<gene>
    <name evidence="2" type="ORF">B0J15DRAFT_480125</name>
</gene>
<dbReference type="Proteomes" id="UP000736672">
    <property type="component" value="Unassembled WGS sequence"/>
</dbReference>
<accession>A0A9P9L5E3</accession>
<reference evidence="2" key="1">
    <citation type="journal article" date="2021" name="Nat. Commun.">
        <title>Genetic determinants of endophytism in the Arabidopsis root mycobiome.</title>
        <authorList>
            <person name="Mesny F."/>
            <person name="Miyauchi S."/>
            <person name="Thiergart T."/>
            <person name="Pickel B."/>
            <person name="Atanasova L."/>
            <person name="Karlsson M."/>
            <person name="Huettel B."/>
            <person name="Barry K.W."/>
            <person name="Haridas S."/>
            <person name="Chen C."/>
            <person name="Bauer D."/>
            <person name="Andreopoulos W."/>
            <person name="Pangilinan J."/>
            <person name="LaButti K."/>
            <person name="Riley R."/>
            <person name="Lipzen A."/>
            <person name="Clum A."/>
            <person name="Drula E."/>
            <person name="Henrissat B."/>
            <person name="Kohler A."/>
            <person name="Grigoriev I.V."/>
            <person name="Martin F.M."/>
            <person name="Hacquard S."/>
        </authorList>
    </citation>
    <scope>NUCLEOTIDE SEQUENCE</scope>
    <source>
        <strain evidence="2">FSSC 5 MPI-SDFR-AT-0091</strain>
    </source>
</reference>
<keyword evidence="3" id="KW-1185">Reference proteome</keyword>
<keyword evidence="1" id="KW-0732">Signal</keyword>
<dbReference type="EMBL" id="JAGTJS010000002">
    <property type="protein sequence ID" value="KAH7274559.1"/>
    <property type="molecule type" value="Genomic_DNA"/>
</dbReference>
<dbReference type="AlphaFoldDB" id="A0A9P9L5E3"/>
<proteinExistence type="predicted"/>
<evidence type="ECO:0008006" key="4">
    <source>
        <dbReference type="Google" id="ProtNLM"/>
    </source>
</evidence>
<name>A0A9P9L5E3_FUSSL</name>
<feature type="signal peptide" evidence="1">
    <location>
        <begin position="1"/>
        <end position="16"/>
    </location>
</feature>
<organism evidence="2 3">
    <name type="scientific">Fusarium solani</name>
    <name type="common">Filamentous fungus</name>
    <dbReference type="NCBI Taxonomy" id="169388"/>
    <lineage>
        <taxon>Eukaryota</taxon>
        <taxon>Fungi</taxon>
        <taxon>Dikarya</taxon>
        <taxon>Ascomycota</taxon>
        <taxon>Pezizomycotina</taxon>
        <taxon>Sordariomycetes</taxon>
        <taxon>Hypocreomycetidae</taxon>
        <taxon>Hypocreales</taxon>
        <taxon>Nectriaceae</taxon>
        <taxon>Fusarium</taxon>
        <taxon>Fusarium solani species complex</taxon>
    </lineage>
</organism>
<evidence type="ECO:0000256" key="1">
    <source>
        <dbReference type="SAM" id="SignalP"/>
    </source>
</evidence>
<sequence>MTRFLSGSLFVCGIMATKDGSCTKSNGEQLVRRPDTSKFLPSRFKVSGEMILKSTGGLKVGACLQCCRNPVGNLVLEG</sequence>
<evidence type="ECO:0000313" key="2">
    <source>
        <dbReference type="EMBL" id="KAH7274559.1"/>
    </source>
</evidence>
<feature type="chain" id="PRO_5040491093" description="Secreted protein" evidence="1">
    <location>
        <begin position="17"/>
        <end position="78"/>
    </location>
</feature>
<comment type="caution">
    <text evidence="2">The sequence shown here is derived from an EMBL/GenBank/DDBJ whole genome shotgun (WGS) entry which is preliminary data.</text>
</comment>
<evidence type="ECO:0000313" key="3">
    <source>
        <dbReference type="Proteomes" id="UP000736672"/>
    </source>
</evidence>